<organism evidence="3 4">
    <name type="scientific">Aspergillus indologenus CBS 114.80</name>
    <dbReference type="NCBI Taxonomy" id="1450541"/>
    <lineage>
        <taxon>Eukaryota</taxon>
        <taxon>Fungi</taxon>
        <taxon>Dikarya</taxon>
        <taxon>Ascomycota</taxon>
        <taxon>Pezizomycotina</taxon>
        <taxon>Eurotiomycetes</taxon>
        <taxon>Eurotiomycetidae</taxon>
        <taxon>Eurotiales</taxon>
        <taxon>Aspergillaceae</taxon>
        <taxon>Aspergillus</taxon>
        <taxon>Aspergillus subgen. Circumdati</taxon>
    </lineage>
</organism>
<dbReference type="InterPro" id="IPR050309">
    <property type="entry name" value="Type-B_Carboxylest/Lipase"/>
</dbReference>
<protein>
    <submittedName>
        <fullName evidence="3">Carboxylesterase</fullName>
    </submittedName>
</protein>
<keyword evidence="4" id="KW-1185">Reference proteome</keyword>
<dbReference type="PANTHER" id="PTHR11559">
    <property type="entry name" value="CARBOXYLESTERASE"/>
    <property type="match status" value="1"/>
</dbReference>
<accession>A0A2V5J373</accession>
<evidence type="ECO:0000313" key="4">
    <source>
        <dbReference type="Proteomes" id="UP000248817"/>
    </source>
</evidence>
<dbReference type="AlphaFoldDB" id="A0A2V5J373"/>
<reference evidence="3 4" key="1">
    <citation type="submission" date="2018-02" db="EMBL/GenBank/DDBJ databases">
        <title>The genomes of Aspergillus section Nigri reveals drivers in fungal speciation.</title>
        <authorList>
            <consortium name="DOE Joint Genome Institute"/>
            <person name="Vesth T.C."/>
            <person name="Nybo J."/>
            <person name="Theobald S."/>
            <person name="Brandl J."/>
            <person name="Frisvad J.C."/>
            <person name="Nielsen K.F."/>
            <person name="Lyhne E.K."/>
            <person name="Kogle M.E."/>
            <person name="Kuo A."/>
            <person name="Riley R."/>
            <person name="Clum A."/>
            <person name="Nolan M."/>
            <person name="Lipzen A."/>
            <person name="Salamov A."/>
            <person name="Henrissat B."/>
            <person name="Wiebenga A."/>
            <person name="De vries R.P."/>
            <person name="Grigoriev I.V."/>
            <person name="Mortensen U.H."/>
            <person name="Andersen M.R."/>
            <person name="Baker S.E."/>
        </authorList>
    </citation>
    <scope>NUCLEOTIDE SEQUENCE [LARGE SCALE GENOMIC DNA]</scope>
    <source>
        <strain evidence="3 4">CBS 114.80</strain>
    </source>
</reference>
<dbReference type="InterPro" id="IPR029058">
    <property type="entry name" value="AB_hydrolase_fold"/>
</dbReference>
<dbReference type="SUPFAM" id="SSF53474">
    <property type="entry name" value="alpha/beta-Hydrolases"/>
    <property type="match status" value="1"/>
</dbReference>
<dbReference type="Proteomes" id="UP000248817">
    <property type="component" value="Unassembled WGS sequence"/>
</dbReference>
<name>A0A2V5J373_9EURO</name>
<evidence type="ECO:0000259" key="2">
    <source>
        <dbReference type="Pfam" id="PF00135"/>
    </source>
</evidence>
<evidence type="ECO:0000313" key="3">
    <source>
        <dbReference type="EMBL" id="PYI31737.1"/>
    </source>
</evidence>
<feature type="domain" description="Carboxylesterase type B" evidence="2">
    <location>
        <begin position="23"/>
        <end position="138"/>
    </location>
</feature>
<dbReference type="Gene3D" id="3.40.50.1820">
    <property type="entry name" value="alpha/beta hydrolase"/>
    <property type="match status" value="1"/>
</dbReference>
<feature type="chain" id="PRO_5015944621" evidence="1">
    <location>
        <begin position="19"/>
        <end position="466"/>
    </location>
</feature>
<sequence length="466" mass="51457">MLRNTLPTLCGLISVSSAALYETVIETRYGSVQGYPAFNSSNTGNLTHWKDITVWKGIPFAASTGGANRWKAPQPASQWNQTLDARNWGPVCPSATTGDNSYIIDEDCLNLNVWSPANSTYTKLPVGIVFVNNNYCTGPFGWLTYSKVSEEFEQIYANIKAFGGDPNHITYILYSTLTRDLIVGAIIKSGVRDPHNPLCTSLAEAYTTLDSALEDGDTYLANLEVASIAEARNLSMEALIDGATGTTRDSTIMFEAVLNYYAMPDTYLNILMKGLAHDVRVITGNNTDENGATYGLDTSLADYLEDLNETYSRKWVDRSLGLYPPNDSTTASEVYNSMFTDRSKVGTWLWTQMWYTVESSPVWNYFWDHAPPIKYKMNDYWASFIKTGNPNTQAQGTAQWPAVNASKLVQHVGNGWGQIPIAWNKKIEYSKIVRADSSSSFLNPGKAKMTTTTKATINGDKGDVGS</sequence>
<feature type="signal peptide" evidence="1">
    <location>
        <begin position="1"/>
        <end position="18"/>
    </location>
</feature>
<dbReference type="InterPro" id="IPR002018">
    <property type="entry name" value="CarbesteraseB"/>
</dbReference>
<evidence type="ECO:0000256" key="1">
    <source>
        <dbReference type="SAM" id="SignalP"/>
    </source>
</evidence>
<dbReference type="Pfam" id="PF00135">
    <property type="entry name" value="COesterase"/>
    <property type="match status" value="1"/>
</dbReference>
<keyword evidence="1" id="KW-0732">Signal</keyword>
<dbReference type="EMBL" id="KZ825500">
    <property type="protein sequence ID" value="PYI31737.1"/>
    <property type="molecule type" value="Genomic_DNA"/>
</dbReference>
<proteinExistence type="predicted"/>
<gene>
    <name evidence="3" type="ORF">BP00DRAFT_435905</name>
</gene>